<dbReference type="OMA" id="IGIYPMW"/>
<evidence type="ECO:0000256" key="6">
    <source>
        <dbReference type="ARBA" id="ARBA00023274"/>
    </source>
</evidence>
<reference evidence="16 17" key="4">
    <citation type="journal article" date="2020" name="EMBO J.">
        <title>Structural insights into mammalian mitochondrial translation elongation catalyzed by mtEFG1.</title>
        <authorList>
            <person name="Kummer E."/>
            <person name="Ban N."/>
        </authorList>
    </citation>
    <scope>STRUCTURE BY ELECTRON MICROSCOPY (3.00 ANGSTROMS) OF 52-399 IN COMPLEX WITH MG(2+)</scope>
</reference>
<dbReference type="EMDB" id="EMD-16896"/>
<evidence type="ECO:0000313" key="14">
    <source>
        <dbReference type="VGNC" id="VGNC:90360"/>
    </source>
</evidence>
<dbReference type="PDB" id="7NSH">
    <property type="method" value="EM"/>
    <property type="resolution" value="3.20 A"/>
    <property type="chains" value="BE=1-399"/>
</dbReference>
<reference evidence="20 21" key="7">
    <citation type="journal article" date="2023" name="Science">
        <title>Molecular basis of translation termination at noncanonical stop codons in human mitochondria.</title>
        <authorList>
            <person name="Saurer M."/>
            <person name="Leibundgut M."/>
            <person name="Nadimpalli H.P."/>
            <person name="Scaiola A."/>
            <person name="Schonhut T."/>
            <person name="Lee R.G."/>
            <person name="Siira S.J."/>
            <person name="Rackham O."/>
            <person name="Dreos R."/>
            <person name="Lenarcic T."/>
            <person name="Kummer E."/>
            <person name="Gatfield D."/>
            <person name="Filipovska A."/>
            <person name="Ban N."/>
        </authorList>
    </citation>
    <scope>STRUCTURE BY ELECTRON MICROSCOPY (3.50 ANGSTROMS) IN COMPLEX WITH MG(2+)</scope>
</reference>
<dbReference type="EMDB" id="EMD-12567"/>
<keyword evidence="15 16" id="KW-0002">3D-structure</keyword>
<evidence type="ECO:0000256" key="10">
    <source>
        <dbReference type="SAM" id="MobiDB-lite"/>
    </source>
</evidence>
<evidence type="ECO:0000313" key="13">
    <source>
        <dbReference type="Proteomes" id="UP000008227"/>
    </source>
</evidence>
<evidence type="ECO:0000256" key="9">
    <source>
        <dbReference type="RuleBase" id="RU003905"/>
    </source>
</evidence>
<dbReference type="PDB" id="7NSJ">
    <property type="method" value="EM"/>
    <property type="resolution" value="3.90 A"/>
    <property type="chains" value="BE=1-399"/>
</dbReference>
<dbReference type="VGNC" id="VGNC:90360">
    <property type="gene designation" value="MRPL3"/>
</dbReference>
<feature type="binding site" evidence="15 16">
    <location>
        <position position="263"/>
    </location>
    <ligand>
        <name>Mg(2+)</name>
        <dbReference type="ChEBI" id="CHEBI:18420"/>
        <label>1</label>
    </ligand>
</feature>
<dbReference type="CTD" id="11222"/>
<dbReference type="PROSITE" id="PS00474">
    <property type="entry name" value="RIBOSOMAL_L3"/>
    <property type="match status" value="1"/>
</dbReference>
<gene>
    <name evidence="11 14" type="primary">MRPL3</name>
</gene>
<dbReference type="Proteomes" id="UP000008227">
    <property type="component" value="Chromosome 13"/>
</dbReference>
<dbReference type="FunFam" id="2.40.30.10:FF:000049">
    <property type="entry name" value="39S ribosomal protein L3, mitochondrial"/>
    <property type="match status" value="1"/>
</dbReference>
<dbReference type="STRING" id="9823.ENSSSCP00000011927"/>
<dbReference type="FunCoup" id="A0A140UHW4">
    <property type="interactions" value="1935"/>
</dbReference>
<dbReference type="PaxDb" id="9823-ENSSSCP00000011927"/>
<dbReference type="Ensembl" id="ENSSSCT00000012242.5">
    <property type="protein sequence ID" value="ENSSSCP00000011927.2"/>
    <property type="gene ID" value="ENSSSCG00000011179.6"/>
</dbReference>
<dbReference type="EMDB" id="EMD-12568"/>
<dbReference type="SMR" id="A0A140UHW4"/>
<dbReference type="EMDB" id="EMD-12569"/>
<reference evidence="12" key="2">
    <citation type="journal article" date="2014" name="Nature">
        <title>Architecture of the large subunit of the mammalian mitochondrial ribosome.</title>
        <authorList>
            <person name="Greber B.J."/>
            <person name="Boehringer D."/>
            <person name="Leitner A."/>
            <person name="Bieri P."/>
            <person name="Voigts-Hoffmann F."/>
            <person name="Erzberger J.P."/>
            <person name="Leibundgut M."/>
            <person name="Aebersold R."/>
            <person name="Ban N."/>
        </authorList>
    </citation>
    <scope>STRUCTURE BY ELECTRON MICROSCOPY (4.90 ANGSTROMS)</scope>
</reference>
<organism evidence="11 13">
    <name type="scientific">Sus scrofa</name>
    <name type="common">Pig</name>
    <dbReference type="NCBI Taxonomy" id="9823"/>
    <lineage>
        <taxon>Eukaryota</taxon>
        <taxon>Metazoa</taxon>
        <taxon>Chordata</taxon>
        <taxon>Craniata</taxon>
        <taxon>Vertebrata</taxon>
        <taxon>Euteleostomi</taxon>
        <taxon>Mammalia</taxon>
        <taxon>Eutheria</taxon>
        <taxon>Laurasiatheria</taxon>
        <taxon>Artiodactyla</taxon>
        <taxon>Suina</taxon>
        <taxon>Suidae</taxon>
        <taxon>Sus</taxon>
    </lineage>
</organism>
<dbReference type="Pfam" id="PF00297">
    <property type="entry name" value="Ribosomal_L3"/>
    <property type="match status" value="1"/>
</dbReference>
<evidence type="ECO:0000256" key="3">
    <source>
        <dbReference type="ARBA" id="ARBA00022946"/>
    </source>
</evidence>
<dbReference type="InterPro" id="IPR009000">
    <property type="entry name" value="Transl_B-barrel_sf"/>
</dbReference>
<evidence type="ECO:0000256" key="1">
    <source>
        <dbReference type="ARBA" id="ARBA00004173"/>
    </source>
</evidence>
<sequence>MAPAALLPSWGQRGAAAGGGGKAWEGRRRNALKAEWRGAQRCSGRALLGLTMPGWGLLGRAGARVLGCGADGLGASRGLGNRTDICLLVRSLHGKSVTWWDEHLSEENVPFVKQLVSDENKAQLASKLCPLKDEPWPIHPWEPGSSRVGLIALKLGMMPLWTKDGQKHVVTLLQVQDCHVLKYTPKENHNGRMAALTVGGKTVSHFHKSASILEFYQELGLPPKQKVKIFNVTENAVIKPGTPLYAAHFRPGQYVDVTAKTIGKGFQGVMRRWGFKGQPATHGQTKTHRRPGAISTGDVARVWPGTKMPGQLGNIDRTAFGLKVWRINTKHNIIYVNGSVPGHKNCLVKIKDSKLPAYKDFCKNLPFPTYFPDGDEEALPEDLYDENVCQPGAPSITFT</sequence>
<evidence type="ECO:0000313" key="12">
    <source>
        <dbReference type="PDB" id="4CE4"/>
    </source>
</evidence>
<dbReference type="PANTHER" id="PTHR11229">
    <property type="entry name" value="50S RIBOSOMAL PROTEIN L3"/>
    <property type="match status" value="1"/>
</dbReference>
<evidence type="ECO:0000313" key="11">
    <source>
        <dbReference type="Ensembl" id="ENSSSCP00000011927.2"/>
    </source>
</evidence>
<dbReference type="GeneTree" id="ENSGT00390000011422"/>
<keyword evidence="15 16" id="KW-0479">Metal-binding</keyword>
<dbReference type="GO" id="GO:0005743">
    <property type="term" value="C:mitochondrial inner membrane"/>
    <property type="evidence" value="ECO:0007669"/>
    <property type="project" value="UniProtKB-ARBA"/>
</dbReference>
<evidence type="ECO:0000256" key="5">
    <source>
        <dbReference type="ARBA" id="ARBA00023128"/>
    </source>
</evidence>
<dbReference type="PDB" id="7NQL">
    <property type="method" value="EM"/>
    <property type="resolution" value="3.40 A"/>
    <property type="chains" value="BE=1-399"/>
</dbReference>
<dbReference type="EMDB" id="EMD-4368"/>
<dbReference type="eggNOG" id="KOG3141">
    <property type="taxonomic scope" value="Eukaryota"/>
</dbReference>
<comment type="subcellular location">
    <subcellularLocation>
        <location evidence="1">Mitochondrion</location>
    </subcellularLocation>
</comment>
<evidence type="ECO:0000256" key="8">
    <source>
        <dbReference type="ARBA" id="ARBA00035396"/>
    </source>
</evidence>
<reference evidence="11" key="9">
    <citation type="submission" date="2025-09" db="UniProtKB">
        <authorList>
            <consortium name="Ensembl"/>
        </authorList>
    </citation>
    <scope>IDENTIFICATION</scope>
</reference>
<evidence type="ECO:0007829" key="15">
    <source>
        <dbReference type="PDB" id="6GAW"/>
    </source>
</evidence>
<dbReference type="Reactome" id="R-SSC-5389840">
    <property type="pathway name" value="Mitochondrial translation elongation"/>
</dbReference>
<evidence type="ECO:0007829" key="16">
    <source>
        <dbReference type="PDB" id="6YDP"/>
    </source>
</evidence>
<dbReference type="InterPro" id="IPR000597">
    <property type="entry name" value="Ribosomal_uL3"/>
</dbReference>
<keyword evidence="13" id="KW-1185">Reference proteome</keyword>
<dbReference type="PDB" id="7NQH">
    <property type="method" value="EM"/>
    <property type="resolution" value="3.50 A"/>
    <property type="chains" value="BE=1-399"/>
</dbReference>
<keyword evidence="4 9" id="KW-0689">Ribosomal protein</keyword>
<dbReference type="InParanoid" id="A0A140UHW4"/>
<reference evidence="11" key="5">
    <citation type="journal article" date="2020" name="Gigascience">
        <title>An improved pig reference genome sequence to enable pig genetics and genomics research.</title>
        <authorList>
            <person name="Warr A."/>
            <person name="Affara N."/>
            <person name="Aken B."/>
            <person name="Beiki H."/>
            <person name="Bickhart D.M."/>
            <person name="Billis K."/>
            <person name="Chow W."/>
            <person name="Eory L."/>
            <person name="Finlayson H.A."/>
            <person name="Flicek P."/>
            <person name="Giron C.G."/>
            <person name="Griffin D.K."/>
            <person name="Hall R."/>
            <person name="Hannum G."/>
            <person name="Hourlier T."/>
            <person name="Howe K."/>
            <person name="Hume D.A."/>
            <person name="Izuogu O."/>
            <person name="Kim K."/>
            <person name="Koren S."/>
            <person name="Liu H."/>
            <person name="Manchanda N."/>
            <person name="Martin F.J."/>
            <person name="Nonneman D.J."/>
            <person name="O'Connor R.E."/>
            <person name="Phillippy A.M."/>
            <person name="Rohrer G.A."/>
            <person name="Rosen B.D."/>
            <person name="Rund L.A."/>
            <person name="Sargent C.A."/>
            <person name="Schook L.B."/>
            <person name="Schroeder S.G."/>
            <person name="Schwartz A.S."/>
            <person name="Skinner B.M."/>
            <person name="Talbot R."/>
            <person name="Tseng E."/>
            <person name="Tuggle C.K."/>
            <person name="Watson M."/>
            <person name="Smith T.P.L."/>
            <person name="Archibald A.L."/>
        </authorList>
    </citation>
    <scope>NUCLEOTIDE SEQUENCE [LARGE SCALE GENOMIC DNA]</scope>
    <source>
        <strain evidence="11">Duroc</strain>
    </source>
</reference>
<evidence type="ECO:0000256" key="2">
    <source>
        <dbReference type="ARBA" id="ARBA00006540"/>
    </source>
</evidence>
<dbReference type="PDB" id="7NSI">
    <property type="method" value="EM"/>
    <property type="resolution" value="4.60 A"/>
    <property type="chains" value="BE=1-399"/>
</dbReference>
<protein>
    <recommendedName>
        <fullName evidence="7">Large ribosomal subunit protein uL3m</fullName>
    </recommendedName>
    <alternativeName>
        <fullName evidence="8">39S ribosomal protein L3, mitochondrial</fullName>
    </alternativeName>
</protein>
<dbReference type="Gene3D" id="2.40.30.10">
    <property type="entry name" value="Translation factors"/>
    <property type="match status" value="2"/>
</dbReference>
<dbReference type="EMDB" id="EMD-12529"/>
<dbReference type="GO" id="GO:0006412">
    <property type="term" value="P:translation"/>
    <property type="evidence" value="ECO:0007669"/>
    <property type="project" value="InterPro"/>
</dbReference>
<dbReference type="EMDB" id="EMD-10778"/>
<dbReference type="EMDB" id="EMD-12527"/>
<dbReference type="PDB" id="8OIN">
    <property type="method" value="EM"/>
    <property type="resolution" value="3.60 A"/>
    <property type="chains" value="BM=1-399"/>
</dbReference>
<dbReference type="FunFam" id="2.40.30.10:FF:000067">
    <property type="entry name" value="39S ribosomal protein L3, mitochondrial"/>
    <property type="match status" value="1"/>
</dbReference>
<reference evidence="13" key="1">
    <citation type="submission" date="2009-11" db="EMBL/GenBank/DDBJ databases">
        <authorList>
            <consortium name="Porcine genome sequencing project"/>
        </authorList>
    </citation>
    <scope>NUCLEOTIDE SEQUENCE [LARGE SCALE GENOMIC DNA]</scope>
    <source>
        <strain evidence="13">Duroc</strain>
    </source>
</reference>
<dbReference type="PDB" id="4CE4">
    <property type="method" value="EM"/>
    <property type="resolution" value="4.90 A"/>
    <property type="chains" value="u=1-205"/>
</dbReference>
<feature type="region of interest" description="Disordered" evidence="10">
    <location>
        <begin position="1"/>
        <end position="23"/>
    </location>
</feature>
<dbReference type="RefSeq" id="XP_001925073.2">
    <property type="nucleotide sequence ID" value="XM_001925038.5"/>
</dbReference>
<dbReference type="GO" id="GO:0003735">
    <property type="term" value="F:structural constituent of ribosome"/>
    <property type="evidence" value="ECO:0000318"/>
    <property type="project" value="GO_Central"/>
</dbReference>
<dbReference type="PDB" id="8OIQ">
    <property type="method" value="EM"/>
    <property type="resolution" value="3.50 A"/>
    <property type="chains" value="BM=1-399"/>
</dbReference>
<dbReference type="SUPFAM" id="SSF50447">
    <property type="entry name" value="Translation proteins"/>
    <property type="match status" value="1"/>
</dbReference>
<keyword evidence="5" id="KW-0496">Mitochondrion</keyword>
<accession>A0A140UHW4</accession>
<dbReference type="KEGG" id="ssc:100156322"/>
<evidence type="ECO:0007829" key="21">
    <source>
        <dbReference type="PDB" id="8OIQ"/>
    </source>
</evidence>
<dbReference type="PDB" id="6YDP">
    <property type="method" value="EM"/>
    <property type="resolution" value="3.00 A"/>
    <property type="chains" value="BE=52-399"/>
</dbReference>
<dbReference type="Reactome" id="R-SSC-5419276">
    <property type="pathway name" value="Mitochondrial translation termination"/>
</dbReference>
<dbReference type="NCBIfam" id="TIGR03625">
    <property type="entry name" value="L3_bact"/>
    <property type="match status" value="1"/>
</dbReference>
<evidence type="ECO:0007829" key="17">
    <source>
        <dbReference type="PDB" id="6YDW"/>
    </source>
</evidence>
<reference evidence="11" key="8">
    <citation type="submission" date="2025-08" db="UniProtKB">
        <authorList>
            <consortium name="Ensembl"/>
        </authorList>
    </citation>
    <scope>IDENTIFICATION</scope>
</reference>
<keyword evidence="3" id="KW-0809">Transit peptide</keyword>
<evidence type="ECO:0007829" key="19">
    <source>
        <dbReference type="PDB" id="7NQL"/>
    </source>
</evidence>
<dbReference type="PDB" id="6YDW">
    <property type="method" value="EM"/>
    <property type="resolution" value="4.20 A"/>
    <property type="chains" value="BE=52-399"/>
</dbReference>
<comment type="similarity">
    <text evidence="2 9">Belongs to the universal ribosomal protein uL3 family.</text>
</comment>
<dbReference type="PANTHER" id="PTHR11229:SF8">
    <property type="entry name" value="LARGE RIBOSOMAL SUBUNIT PROTEIN UL3M"/>
    <property type="match status" value="1"/>
</dbReference>
<feature type="binding site" evidence="15 16">
    <location>
        <position position="288"/>
    </location>
    <ligand>
        <name>Mg(2+)</name>
        <dbReference type="ChEBI" id="CHEBI:18420"/>
        <label>2</label>
    </ligand>
</feature>
<dbReference type="OrthoDB" id="274683at2759"/>
<dbReference type="PDBsum" id="6GAW"/>
<dbReference type="EMDB" id="EMD-16894"/>
<keyword evidence="6 9" id="KW-0687">Ribonucleoprotein</keyword>
<dbReference type="EMDB" id="EMD-10779"/>
<evidence type="ECO:0000256" key="4">
    <source>
        <dbReference type="ARBA" id="ARBA00022980"/>
    </source>
</evidence>
<reference evidence="15" key="3">
    <citation type="journal article" date="2018" name="Nature">
        <title>Unique features of mammalian mitochondrial translation initiation revealed by cryo-EM.</title>
        <authorList>
            <person name="Kummer E."/>
            <person name="Leibundgut M."/>
            <person name="Rackham O."/>
            <person name="Lee R.G."/>
            <person name="Boehringer D."/>
            <person name="Filipovska A."/>
            <person name="Ban N."/>
        </authorList>
    </citation>
    <scope>STRUCTURE BY ELECTRON MICROSCOPY (3.20 ANGSTROMS) OF 52-399 IN COMPLEX WITH MG(2+)</scope>
</reference>
<dbReference type="AlphaFoldDB" id="A0A140UHW4"/>
<evidence type="ECO:0000256" key="7">
    <source>
        <dbReference type="ARBA" id="ARBA00035209"/>
    </source>
</evidence>
<dbReference type="Reactome" id="R-SSC-9937383">
    <property type="pathway name" value="Mitochondrial ribosome-associated quality control"/>
</dbReference>
<dbReference type="PDB" id="6GAW">
    <property type="method" value="EM"/>
    <property type="resolution" value="3.20 A"/>
    <property type="chains" value="BE=52-399"/>
</dbReference>
<dbReference type="Bgee" id="ENSSSCG00000011179">
    <property type="expression patterns" value="Expressed in granulosa cell and 47 other cell types or tissues"/>
</dbReference>
<dbReference type="GeneID" id="100156322"/>
<reference evidence="18 19" key="6">
    <citation type="journal article" date="2021" name="Mol. Cell">
        <title>Structural basis of translation termination, rescue, and recycling in mammalian mitochondria.</title>
        <authorList>
            <person name="Kummer E."/>
            <person name="Schubert K.N."/>
            <person name="Schoenhut T."/>
            <person name="Scaiola A."/>
            <person name="Ban N."/>
        </authorList>
    </citation>
    <scope>STRUCTURE BY ELECTRON MICROSCOPY (3.20 ANGSTROMS) IN COMPLEX WITH MG(2+)</scope>
</reference>
<dbReference type="InterPro" id="IPR019926">
    <property type="entry name" value="Ribosomal_uL3_CS"/>
</dbReference>
<evidence type="ECO:0007829" key="18">
    <source>
        <dbReference type="PDB" id="7NQH"/>
    </source>
</evidence>
<evidence type="ECO:0007829" key="20">
    <source>
        <dbReference type="PDB" id="8OIN"/>
    </source>
</evidence>
<proteinExistence type="evidence at protein level"/>
<dbReference type="InterPro" id="IPR019927">
    <property type="entry name" value="Ribosomal_uL3_bac/org-type"/>
</dbReference>
<dbReference type="GO" id="GO:0005762">
    <property type="term" value="C:mitochondrial large ribosomal subunit"/>
    <property type="evidence" value="ECO:0000318"/>
    <property type="project" value="GO_Central"/>
</dbReference>
<name>A0A140UHW4_PIG</name>